<dbReference type="EMBL" id="NUPM01000005">
    <property type="protein sequence ID" value="PGZ04876.1"/>
    <property type="molecule type" value="Genomic_DNA"/>
</dbReference>
<dbReference type="Proteomes" id="UP000220127">
    <property type="component" value="Unassembled WGS sequence"/>
</dbReference>
<evidence type="ECO:0000313" key="3">
    <source>
        <dbReference type="Proteomes" id="UP000220127"/>
    </source>
</evidence>
<name>A0A9X6YJ37_BACTU</name>
<comment type="caution">
    <text evidence="1">The sequence shown here is derived from an EMBL/GenBank/DDBJ whole genome shotgun (WGS) entry which is preliminary data.</text>
</comment>
<dbReference type="AlphaFoldDB" id="A0A9X6YJ37"/>
<sequence length="160" mass="18355">MVKQMNLKNLKADTKKLDEMKEEIIGDYKIQVNTHIRDTKIEEALREYLNDRDVAFKSGEPIEDVMAVYMFIILIKHFTSLNVPEGVDEKIETISTLIDLGLFWNVVEVLPDECITKFLGAIDIASKSITKNLEEIATVVDELQNKEIKELVEPVESKEE</sequence>
<accession>A0A9X6YJ37</accession>
<protein>
    <submittedName>
        <fullName evidence="1">Uncharacterized protein</fullName>
    </submittedName>
</protein>
<evidence type="ECO:0000313" key="4">
    <source>
        <dbReference type="Proteomes" id="UP000223445"/>
    </source>
</evidence>
<dbReference type="EMBL" id="NVMD01000002">
    <property type="protein sequence ID" value="PED16498.1"/>
    <property type="molecule type" value="Genomic_DNA"/>
</dbReference>
<dbReference type="Proteomes" id="UP000223445">
    <property type="component" value="Unassembled WGS sequence"/>
</dbReference>
<evidence type="ECO:0000313" key="2">
    <source>
        <dbReference type="EMBL" id="PGZ04876.1"/>
    </source>
</evidence>
<reference evidence="3 4" key="1">
    <citation type="submission" date="2017-09" db="EMBL/GenBank/DDBJ databases">
        <title>Large-scale bioinformatics analysis of Bacillus genomes uncovers conserved roles of natural products in bacterial physiology.</title>
        <authorList>
            <consortium name="Agbiome Team Llc"/>
            <person name="Bleich R.M."/>
            <person name="Grubbs K.J."/>
            <person name="Santa Maria K.C."/>
            <person name="Allen S.E."/>
            <person name="Farag S."/>
            <person name="Shank E.A."/>
            <person name="Bowers A."/>
        </authorList>
    </citation>
    <scope>NUCLEOTIDE SEQUENCE [LARGE SCALE GENOMIC DNA]</scope>
    <source>
        <strain evidence="2 4">AFS030179</strain>
        <strain evidence="1 3">AFS094940</strain>
    </source>
</reference>
<organism evidence="1 3">
    <name type="scientific">Bacillus thuringiensis</name>
    <dbReference type="NCBI Taxonomy" id="1428"/>
    <lineage>
        <taxon>Bacteria</taxon>
        <taxon>Bacillati</taxon>
        <taxon>Bacillota</taxon>
        <taxon>Bacilli</taxon>
        <taxon>Bacillales</taxon>
        <taxon>Bacillaceae</taxon>
        <taxon>Bacillus</taxon>
        <taxon>Bacillus cereus group</taxon>
    </lineage>
</organism>
<evidence type="ECO:0000313" key="1">
    <source>
        <dbReference type="EMBL" id="PED16498.1"/>
    </source>
</evidence>
<proteinExistence type="predicted"/>
<dbReference type="RefSeq" id="WP_097877168.1">
    <property type="nucleotide sequence ID" value="NZ_JBALLD010000003.1"/>
</dbReference>
<gene>
    <name evidence="2" type="ORF">COE48_04660</name>
    <name evidence="1" type="ORF">CON01_01270</name>
</gene>